<sequence>MIGLRRTTRALQAHARTKATLPALGYEYSALEPVISGTIMELHHSKHHNTYVTNFNAATEKLATAVADDDVTGIVAAQAAIKFNGGGHLNHSIFWQNLAPPSEGGGAPPTGALSAAIDADFGSFDAMKTKLSQMTVAVQGSGWGWLGYNKATDALQLATCANQDPLEATTGLIPLFGIDVWEHAYYLDYKNVRPDYVSAIWDIANWSDVSERYAAAKQ</sequence>
<comment type="cofactor">
    <cofactor evidence="2">
        <name>Fe cation</name>
        <dbReference type="ChEBI" id="CHEBI:24875"/>
    </cofactor>
</comment>
<dbReference type="InterPro" id="IPR036324">
    <property type="entry name" value="Mn/Fe_SOD_N_sf"/>
</dbReference>
<dbReference type="GO" id="GO:0005739">
    <property type="term" value="C:mitochondrion"/>
    <property type="evidence" value="ECO:0007669"/>
    <property type="project" value="UniProtKB-SubCell"/>
</dbReference>
<dbReference type="InterPro" id="IPR036314">
    <property type="entry name" value="SOD_C_sf"/>
</dbReference>
<organism evidence="14">
    <name type="scientific">Pelagomonas calceolata</name>
    <dbReference type="NCBI Taxonomy" id="35677"/>
    <lineage>
        <taxon>Eukaryota</taxon>
        <taxon>Sar</taxon>
        <taxon>Stramenopiles</taxon>
        <taxon>Ochrophyta</taxon>
        <taxon>Pelagophyceae</taxon>
        <taxon>Pelagomonadales</taxon>
        <taxon>Pelagomonadaceae</taxon>
        <taxon>Pelagomonas</taxon>
    </lineage>
</organism>
<reference evidence="14" key="1">
    <citation type="submission" date="2021-01" db="EMBL/GenBank/DDBJ databases">
        <authorList>
            <person name="Corre E."/>
            <person name="Pelletier E."/>
            <person name="Niang G."/>
            <person name="Scheremetjew M."/>
            <person name="Finn R."/>
            <person name="Kale V."/>
            <person name="Holt S."/>
            <person name="Cochrane G."/>
            <person name="Meng A."/>
            <person name="Brown T."/>
            <person name="Cohen L."/>
        </authorList>
    </citation>
    <scope>NUCLEOTIDE SEQUENCE</scope>
    <source>
        <strain evidence="14">CCMP1756</strain>
    </source>
</reference>
<dbReference type="FunFam" id="1.10.287.990:FF:000001">
    <property type="entry name" value="Superoxide dismutase"/>
    <property type="match status" value="1"/>
</dbReference>
<evidence type="ECO:0000256" key="6">
    <source>
        <dbReference type="ARBA" id="ARBA00023002"/>
    </source>
</evidence>
<dbReference type="Pfam" id="PF02777">
    <property type="entry name" value="Sod_Fe_C"/>
    <property type="match status" value="1"/>
</dbReference>
<gene>
    <name evidence="14" type="ORF">PCAL00307_LOCUS3413</name>
</gene>
<dbReference type="PRINTS" id="PR01703">
    <property type="entry name" value="MNSODISMTASE"/>
</dbReference>
<comment type="similarity">
    <text evidence="4 11">Belongs to the iron/manganese superoxide dismutase family.</text>
</comment>
<dbReference type="AlphaFoldDB" id="A0A7S3ZMS2"/>
<keyword evidence="6 11" id="KW-0560">Oxidoreductase</keyword>
<dbReference type="InterPro" id="IPR019831">
    <property type="entry name" value="Mn/Fe_SOD_N"/>
</dbReference>
<evidence type="ECO:0000256" key="11">
    <source>
        <dbReference type="RuleBase" id="RU000414"/>
    </source>
</evidence>
<dbReference type="EC" id="1.15.1.1" evidence="11"/>
<evidence type="ECO:0000256" key="1">
    <source>
        <dbReference type="ARBA" id="ARBA00001936"/>
    </source>
</evidence>
<comment type="subcellular location">
    <subcellularLocation>
        <location evidence="3">Mitochondrion</location>
    </subcellularLocation>
</comment>
<feature type="binding site" evidence="10">
    <location>
        <position position="183"/>
    </location>
    <ligand>
        <name>Mn(2+)</name>
        <dbReference type="ChEBI" id="CHEBI:29035"/>
    </ligand>
</feature>
<evidence type="ECO:0000256" key="3">
    <source>
        <dbReference type="ARBA" id="ARBA00004173"/>
    </source>
</evidence>
<dbReference type="InterPro" id="IPR019832">
    <property type="entry name" value="Mn/Fe_SOD_C"/>
</dbReference>
<dbReference type="PIRSF" id="PIRSF000349">
    <property type="entry name" value="SODismutase"/>
    <property type="match status" value="1"/>
</dbReference>
<evidence type="ECO:0000256" key="4">
    <source>
        <dbReference type="ARBA" id="ARBA00008714"/>
    </source>
</evidence>
<evidence type="ECO:0000259" key="12">
    <source>
        <dbReference type="Pfam" id="PF00081"/>
    </source>
</evidence>
<feature type="binding site" evidence="10">
    <location>
        <position position="179"/>
    </location>
    <ligand>
        <name>Mn(2+)</name>
        <dbReference type="ChEBI" id="CHEBI:29035"/>
    </ligand>
</feature>
<feature type="binding site" evidence="10">
    <location>
        <position position="43"/>
    </location>
    <ligand>
        <name>Mn(2+)</name>
        <dbReference type="ChEBI" id="CHEBI:29035"/>
    </ligand>
</feature>
<evidence type="ECO:0000256" key="2">
    <source>
        <dbReference type="ARBA" id="ARBA00001962"/>
    </source>
</evidence>
<dbReference type="PANTHER" id="PTHR11404:SF6">
    <property type="entry name" value="SUPEROXIDE DISMUTASE [MN], MITOCHONDRIAL"/>
    <property type="match status" value="1"/>
</dbReference>
<keyword evidence="8" id="KW-0496">Mitochondrion</keyword>
<feature type="domain" description="Manganese/iron superoxide dismutase N-terminal" evidence="12">
    <location>
        <begin position="20"/>
        <end position="99"/>
    </location>
</feature>
<dbReference type="FunFam" id="3.55.40.20:FF:000003">
    <property type="entry name" value="Superoxide dismutase [Mn], mitochondrial"/>
    <property type="match status" value="1"/>
</dbReference>
<name>A0A7S3ZMS2_9STRA</name>
<evidence type="ECO:0000256" key="5">
    <source>
        <dbReference type="ARBA" id="ARBA00022723"/>
    </source>
</evidence>
<dbReference type="InterPro" id="IPR050265">
    <property type="entry name" value="Fe/Mn_Superoxide_Dismutase"/>
</dbReference>
<evidence type="ECO:0000256" key="9">
    <source>
        <dbReference type="ARBA" id="ARBA00049204"/>
    </source>
</evidence>
<dbReference type="GO" id="GO:0004784">
    <property type="term" value="F:superoxide dismutase activity"/>
    <property type="evidence" value="ECO:0007669"/>
    <property type="project" value="UniProtKB-EC"/>
</dbReference>
<proteinExistence type="inferred from homology"/>
<accession>A0A7S3ZMS2</accession>
<dbReference type="PANTHER" id="PTHR11404">
    <property type="entry name" value="SUPEROXIDE DISMUTASE 2"/>
    <property type="match status" value="1"/>
</dbReference>
<evidence type="ECO:0000256" key="8">
    <source>
        <dbReference type="ARBA" id="ARBA00023128"/>
    </source>
</evidence>
<dbReference type="PROSITE" id="PS00088">
    <property type="entry name" value="SOD_MN"/>
    <property type="match status" value="1"/>
</dbReference>
<evidence type="ECO:0000256" key="10">
    <source>
        <dbReference type="PIRSR" id="PIRSR000349-1"/>
    </source>
</evidence>
<dbReference type="SUPFAM" id="SSF54719">
    <property type="entry name" value="Fe,Mn superoxide dismutase (SOD), C-terminal domain"/>
    <property type="match status" value="1"/>
</dbReference>
<dbReference type="Gene3D" id="1.10.287.990">
    <property type="entry name" value="Fe,Mn superoxide dismutase (SOD) domain"/>
    <property type="match status" value="1"/>
</dbReference>
<dbReference type="InterPro" id="IPR019833">
    <property type="entry name" value="Mn/Fe_SOD_BS"/>
</dbReference>
<feature type="domain" description="Manganese/iron superoxide dismutase C-terminal" evidence="13">
    <location>
        <begin position="109"/>
        <end position="212"/>
    </location>
</feature>
<comment type="function">
    <text evidence="11">Destroys radicals which are normally produced within the cells and which are toxic to biological systems.</text>
</comment>
<dbReference type="SUPFAM" id="SSF46609">
    <property type="entry name" value="Fe,Mn superoxide dismutase (SOD), N-terminal domain"/>
    <property type="match status" value="1"/>
</dbReference>
<dbReference type="InterPro" id="IPR001189">
    <property type="entry name" value="Mn/Fe_SOD"/>
</dbReference>
<feature type="binding site" evidence="10">
    <location>
        <position position="91"/>
    </location>
    <ligand>
        <name>Mn(2+)</name>
        <dbReference type="ChEBI" id="CHEBI:29035"/>
    </ligand>
</feature>
<dbReference type="EMBL" id="HBIW01004179">
    <property type="protein sequence ID" value="CAE0687979.1"/>
    <property type="molecule type" value="Transcribed_RNA"/>
</dbReference>
<keyword evidence="5 10" id="KW-0479">Metal-binding</keyword>
<dbReference type="Gene3D" id="3.55.40.20">
    <property type="entry name" value="Iron/manganese superoxide dismutase, C-terminal domain"/>
    <property type="match status" value="1"/>
</dbReference>
<dbReference type="Pfam" id="PF00081">
    <property type="entry name" value="Sod_Fe_N"/>
    <property type="match status" value="1"/>
</dbReference>
<comment type="catalytic activity">
    <reaction evidence="9 11">
        <text>2 superoxide + 2 H(+) = H2O2 + O2</text>
        <dbReference type="Rhea" id="RHEA:20696"/>
        <dbReference type="ChEBI" id="CHEBI:15378"/>
        <dbReference type="ChEBI" id="CHEBI:15379"/>
        <dbReference type="ChEBI" id="CHEBI:16240"/>
        <dbReference type="ChEBI" id="CHEBI:18421"/>
        <dbReference type="EC" id="1.15.1.1"/>
    </reaction>
</comment>
<dbReference type="GO" id="GO:0030145">
    <property type="term" value="F:manganese ion binding"/>
    <property type="evidence" value="ECO:0007669"/>
    <property type="project" value="TreeGrafter"/>
</dbReference>
<evidence type="ECO:0000313" key="14">
    <source>
        <dbReference type="EMBL" id="CAE0687979.1"/>
    </source>
</evidence>
<protein>
    <recommendedName>
        <fullName evidence="11">Superoxide dismutase</fullName>
        <ecNumber evidence="11">1.15.1.1</ecNumber>
    </recommendedName>
</protein>
<keyword evidence="7" id="KW-0408">Iron</keyword>
<evidence type="ECO:0000259" key="13">
    <source>
        <dbReference type="Pfam" id="PF02777"/>
    </source>
</evidence>
<comment type="cofactor">
    <cofactor evidence="1">
        <name>Mn(2+)</name>
        <dbReference type="ChEBI" id="CHEBI:29035"/>
    </cofactor>
</comment>
<evidence type="ECO:0000256" key="7">
    <source>
        <dbReference type="ARBA" id="ARBA00023004"/>
    </source>
</evidence>